<dbReference type="OrthoDB" id="432970at2759"/>
<evidence type="ECO:0000313" key="1">
    <source>
        <dbReference type="EMBL" id="KAF7512833.1"/>
    </source>
</evidence>
<sequence length="299" mass="33640">MKCAGCADAPKYRPGESVGAGYCGCDCQKEHWPSHKAFCKALQQRKKLLRTAKILKVALLTYREVVFDLDLTRIDLRDGVLHIRQKLRPATARAKRGRFPTHLTSNPEHKEAVLANNQCTTAMALLGRLTRKLLAGVPCTIEVLDLEIGKPLVPTKLIPNQGMKPNCLLHTVLKFSLRPSNEVWILDSTGCQYGFREVLVPYDSYLAKNECRNMRDPAPYDASETTDLDFFSNLPFMNATPAQRRDLDAERQARRHFAVFVDSRVGAELLSGSDQQFRDRLESFAGQLKGHMLSLPKSQ</sequence>
<gene>
    <name evidence="1" type="ORF">GJ744_011936</name>
</gene>
<comment type="caution">
    <text evidence="1">The sequence shown here is derived from an EMBL/GenBank/DDBJ whole genome shotgun (WGS) entry which is preliminary data.</text>
</comment>
<dbReference type="Gene3D" id="6.10.140.2220">
    <property type="match status" value="1"/>
</dbReference>
<dbReference type="SUPFAM" id="SSF144232">
    <property type="entry name" value="HIT/MYND zinc finger-like"/>
    <property type="match status" value="1"/>
</dbReference>
<keyword evidence="2" id="KW-1185">Reference proteome</keyword>
<protein>
    <recommendedName>
        <fullName evidence="3">Suppressor of anucleate metulae protein B</fullName>
    </recommendedName>
</protein>
<reference evidence="1" key="1">
    <citation type="submission" date="2020-02" db="EMBL/GenBank/DDBJ databases">
        <authorList>
            <person name="Palmer J.M."/>
        </authorList>
    </citation>
    <scope>NUCLEOTIDE SEQUENCE</scope>
    <source>
        <strain evidence="1">EPUS1.4</strain>
        <tissue evidence="1">Thallus</tissue>
    </source>
</reference>
<accession>A0A8H7E954</accession>
<name>A0A8H7E954_9EURO</name>
<dbReference type="AlphaFoldDB" id="A0A8H7E954"/>
<evidence type="ECO:0000313" key="2">
    <source>
        <dbReference type="Proteomes" id="UP000606974"/>
    </source>
</evidence>
<dbReference type="EMBL" id="JAACFV010000009">
    <property type="protein sequence ID" value="KAF7512833.1"/>
    <property type="molecule type" value="Genomic_DNA"/>
</dbReference>
<evidence type="ECO:0008006" key="3">
    <source>
        <dbReference type="Google" id="ProtNLM"/>
    </source>
</evidence>
<proteinExistence type="predicted"/>
<organism evidence="1 2">
    <name type="scientific">Endocarpon pusillum</name>
    <dbReference type="NCBI Taxonomy" id="364733"/>
    <lineage>
        <taxon>Eukaryota</taxon>
        <taxon>Fungi</taxon>
        <taxon>Dikarya</taxon>
        <taxon>Ascomycota</taxon>
        <taxon>Pezizomycotina</taxon>
        <taxon>Eurotiomycetes</taxon>
        <taxon>Chaetothyriomycetidae</taxon>
        <taxon>Verrucariales</taxon>
        <taxon>Verrucariaceae</taxon>
        <taxon>Endocarpon</taxon>
    </lineage>
</organism>
<dbReference type="Proteomes" id="UP000606974">
    <property type="component" value="Unassembled WGS sequence"/>
</dbReference>